<reference evidence="1 2" key="1">
    <citation type="journal article" date="2015" name="Genome Announc.">
        <title>Complete Genome Sequence of Rat Cytomegalovirus Strain ALL-03 (Malaysian Strain).</title>
        <authorList>
            <person name="Balakrishnan K.N."/>
            <person name="Abdullah A.A."/>
            <person name="Camalxaman S.N."/>
            <person name="Quah Y.W."/>
            <person name="Abba Y."/>
            <person name="Hani H."/>
            <person name="Loh H.S."/>
            <person name="Kamal F.M."/>
            <person name="Zeenathul N.A."/>
            <person name="Aini I."/>
            <person name="Omar A.R."/>
            <person name="Noordin M.M."/>
            <person name="Mohd Azmi M.L."/>
        </authorList>
    </citation>
    <scope>NUCLEOTIDE SEQUENCE [LARGE SCALE GENOMIC DNA]</scope>
    <source>
        <strain evidence="1">ALL-03</strain>
    </source>
</reference>
<evidence type="ECO:0000313" key="2">
    <source>
        <dbReference type="Proteomes" id="UP000105122"/>
    </source>
</evidence>
<proteinExistence type="predicted"/>
<organism evidence="1 2">
    <name type="scientific">Rat cytomegalovirus ALL-03</name>
    <dbReference type="NCBI Taxonomy" id="1640278"/>
    <lineage>
        <taxon>Viruses</taxon>
        <taxon>Duplodnaviria</taxon>
        <taxon>Heunggongvirae</taxon>
        <taxon>Peploviricota</taxon>
        <taxon>Herviviricetes</taxon>
        <taxon>Herpesvirales</taxon>
        <taxon>Orthoherpesviridae</taxon>
        <taxon>Betaherpesvirinae</taxon>
        <taxon>Muromegalovirus</taxon>
        <taxon>Muromegalovirus muridbeta8</taxon>
        <taxon>Rat cytomegalovirus (isolate England)</taxon>
    </lineage>
</organism>
<dbReference type="Proteomes" id="UP000105122">
    <property type="component" value="Segment"/>
</dbReference>
<gene>
    <name evidence="1" type="primary">a25.2</name>
</gene>
<accession>A0A0F6TGH9</accession>
<dbReference type="EMBL" id="KP967684">
    <property type="protein sequence ID" value="AKE44202.1"/>
    <property type="molecule type" value="Genomic_DNA"/>
</dbReference>
<name>A0A0F6TGH9_RCMVE</name>
<sequence>MEDENRGTVVDMANSGGLSGVIMDENQDEQELVMKRAFAVNRLLSLGRAVRNGTLMDFLKTYRGERIILNFPDSRLVYMVLCLPEEICISECDVNALCTLNTQLGQLSIVGYLDGFHDDPSRQITGKRVFMMTQTAAVYIYDASPYGGLYRLSRSILGFARRGLFRYDCIYNYPYMPNLFCVKNGQGSLPMTIRDLKKCVGLACSLLCPEGFNFIFGFPDEGADDTALLSEEQSSFCSHAQLLVFGHFGLENGDASTRVAVFVGESTSVYAFHRNSLRLLRLAESLPMFYRIGIRRYFSNYRAVGSRLGDNCLFLDPI</sequence>
<dbReference type="InterPro" id="IPR003360">
    <property type="entry name" value="US22-like"/>
</dbReference>
<protein>
    <submittedName>
        <fullName evidence="1">A25.2</fullName>
    </submittedName>
</protein>
<dbReference type="Pfam" id="PF02393">
    <property type="entry name" value="US22"/>
    <property type="match status" value="1"/>
</dbReference>
<evidence type="ECO:0000313" key="1">
    <source>
        <dbReference type="EMBL" id="AKE44202.1"/>
    </source>
</evidence>